<sequence>MAHYRPGSYEPRSHQNHHSRLNIPATPMAESHGMDGIGNDLLLRLASTIREHSHRPAKLILNFGDMQRTEGASDEVSNTIIYNAPGGTMTLHGAASQLTPNSARELDHPRHHPHFRKPSPAPAIIEGVEDEENGRRCFHSPEPDTPASPASGIRYIKRHHFPRPLPVRQAPVLGRSLRPVVYDQVFDGPAYASEAIETAIQDELIHSHHHPHARFCKGCHHRHRKINSDGYCPECVYFLQTAPLSHRRIVGFAPAPRVRHIPLSDEQIKERTDKISEMKRFRRTNPMPERRVSHVIRGETDNTSDEYELSSSRERCFGREKDWSGPEDWERW</sequence>
<dbReference type="Proteomes" id="UP001303160">
    <property type="component" value="Unassembled WGS sequence"/>
</dbReference>
<keyword evidence="2" id="KW-1185">Reference proteome</keyword>
<reference evidence="1" key="1">
    <citation type="journal article" date="2023" name="Mol. Phylogenet. Evol.">
        <title>Genome-scale phylogeny and comparative genomics of the fungal order Sordariales.</title>
        <authorList>
            <person name="Hensen N."/>
            <person name="Bonometti L."/>
            <person name="Westerberg I."/>
            <person name="Brannstrom I.O."/>
            <person name="Guillou S."/>
            <person name="Cros-Aarteil S."/>
            <person name="Calhoun S."/>
            <person name="Haridas S."/>
            <person name="Kuo A."/>
            <person name="Mondo S."/>
            <person name="Pangilinan J."/>
            <person name="Riley R."/>
            <person name="LaButti K."/>
            <person name="Andreopoulos B."/>
            <person name="Lipzen A."/>
            <person name="Chen C."/>
            <person name="Yan M."/>
            <person name="Daum C."/>
            <person name="Ng V."/>
            <person name="Clum A."/>
            <person name="Steindorff A."/>
            <person name="Ohm R.A."/>
            <person name="Martin F."/>
            <person name="Silar P."/>
            <person name="Natvig D.O."/>
            <person name="Lalanne C."/>
            <person name="Gautier V."/>
            <person name="Ament-Velasquez S.L."/>
            <person name="Kruys A."/>
            <person name="Hutchinson M.I."/>
            <person name="Powell A.J."/>
            <person name="Barry K."/>
            <person name="Miller A.N."/>
            <person name="Grigoriev I.V."/>
            <person name="Debuchy R."/>
            <person name="Gladieux P."/>
            <person name="Hiltunen Thoren M."/>
            <person name="Johannesson H."/>
        </authorList>
    </citation>
    <scope>NUCLEOTIDE SEQUENCE</scope>
    <source>
        <strain evidence="1">CBS 315.58</strain>
    </source>
</reference>
<name>A0AAN6XIJ3_9PEZI</name>
<proteinExistence type="predicted"/>
<gene>
    <name evidence="1" type="ORF">QBC40DRAFT_172841</name>
</gene>
<dbReference type="EMBL" id="MU863913">
    <property type="protein sequence ID" value="KAK4200893.1"/>
    <property type="molecule type" value="Genomic_DNA"/>
</dbReference>
<organism evidence="1 2">
    <name type="scientific">Triangularia verruculosa</name>
    <dbReference type="NCBI Taxonomy" id="2587418"/>
    <lineage>
        <taxon>Eukaryota</taxon>
        <taxon>Fungi</taxon>
        <taxon>Dikarya</taxon>
        <taxon>Ascomycota</taxon>
        <taxon>Pezizomycotina</taxon>
        <taxon>Sordariomycetes</taxon>
        <taxon>Sordariomycetidae</taxon>
        <taxon>Sordariales</taxon>
        <taxon>Podosporaceae</taxon>
        <taxon>Triangularia</taxon>
    </lineage>
</organism>
<evidence type="ECO:0000313" key="2">
    <source>
        <dbReference type="Proteomes" id="UP001303160"/>
    </source>
</evidence>
<dbReference type="AlphaFoldDB" id="A0AAN6XIJ3"/>
<comment type="caution">
    <text evidence="1">The sequence shown here is derived from an EMBL/GenBank/DDBJ whole genome shotgun (WGS) entry which is preliminary data.</text>
</comment>
<accession>A0AAN6XIJ3</accession>
<reference evidence="1" key="2">
    <citation type="submission" date="2023-05" db="EMBL/GenBank/DDBJ databases">
        <authorList>
            <consortium name="Lawrence Berkeley National Laboratory"/>
            <person name="Steindorff A."/>
            <person name="Hensen N."/>
            <person name="Bonometti L."/>
            <person name="Westerberg I."/>
            <person name="Brannstrom I.O."/>
            <person name="Guillou S."/>
            <person name="Cros-Aarteil S."/>
            <person name="Calhoun S."/>
            <person name="Haridas S."/>
            <person name="Kuo A."/>
            <person name="Mondo S."/>
            <person name="Pangilinan J."/>
            <person name="Riley R."/>
            <person name="Labutti K."/>
            <person name="Andreopoulos B."/>
            <person name="Lipzen A."/>
            <person name="Chen C."/>
            <person name="Yanf M."/>
            <person name="Daum C."/>
            <person name="Ng V."/>
            <person name="Clum A."/>
            <person name="Ohm R."/>
            <person name="Martin F."/>
            <person name="Silar P."/>
            <person name="Natvig D."/>
            <person name="Lalanne C."/>
            <person name="Gautier V."/>
            <person name="Ament-Velasquez S.L."/>
            <person name="Kruys A."/>
            <person name="Hutchinson M.I."/>
            <person name="Powell A.J."/>
            <person name="Barry K."/>
            <person name="Miller A.N."/>
            <person name="Grigoriev I.V."/>
            <person name="Debuchy R."/>
            <person name="Gladieux P."/>
            <person name="Thoren M.H."/>
            <person name="Johannesson H."/>
        </authorList>
    </citation>
    <scope>NUCLEOTIDE SEQUENCE</scope>
    <source>
        <strain evidence="1">CBS 315.58</strain>
    </source>
</reference>
<protein>
    <submittedName>
        <fullName evidence="1">Uncharacterized protein</fullName>
    </submittedName>
</protein>
<evidence type="ECO:0000313" key="1">
    <source>
        <dbReference type="EMBL" id="KAK4200893.1"/>
    </source>
</evidence>